<comment type="caution">
    <text evidence="9">The sequence shown here is derived from an EMBL/GenBank/DDBJ whole genome shotgun (WGS) entry which is preliminary data.</text>
</comment>
<feature type="transmembrane region" description="Helical" evidence="7">
    <location>
        <begin position="55"/>
        <end position="78"/>
    </location>
</feature>
<evidence type="ECO:0000256" key="1">
    <source>
        <dbReference type="ARBA" id="ARBA00004651"/>
    </source>
</evidence>
<feature type="transmembrane region" description="Helical" evidence="7">
    <location>
        <begin position="191"/>
        <end position="210"/>
    </location>
</feature>
<keyword evidence="3" id="KW-1003">Cell membrane</keyword>
<evidence type="ECO:0000256" key="4">
    <source>
        <dbReference type="ARBA" id="ARBA00022692"/>
    </source>
</evidence>
<organism evidence="9 10">
    <name type="scientific">Gracilibacillus marinus</name>
    <dbReference type="NCBI Taxonomy" id="630535"/>
    <lineage>
        <taxon>Bacteria</taxon>
        <taxon>Bacillati</taxon>
        <taxon>Bacillota</taxon>
        <taxon>Bacilli</taxon>
        <taxon>Bacillales</taxon>
        <taxon>Bacillaceae</taxon>
        <taxon>Gracilibacillus</taxon>
    </lineage>
</organism>
<dbReference type="RefSeq" id="WP_390200283.1">
    <property type="nucleotide sequence ID" value="NZ_JBHSDV010000005.1"/>
</dbReference>
<comment type="similarity">
    <text evidence="7">Belongs to the binding-protein-dependent transport system permease family.</text>
</comment>
<name>A0ABV8VWP1_9BACI</name>
<feature type="domain" description="ABC transmembrane type-1" evidence="8">
    <location>
        <begin position="16"/>
        <end position="210"/>
    </location>
</feature>
<gene>
    <name evidence="9" type="ORF">ACFOZ1_14010</name>
</gene>
<protein>
    <submittedName>
        <fullName evidence="9">Methionine ABC transporter permease</fullName>
    </submittedName>
</protein>
<dbReference type="InterPro" id="IPR000515">
    <property type="entry name" value="MetI-like"/>
</dbReference>
<dbReference type="PROSITE" id="PS50928">
    <property type="entry name" value="ABC_TM1"/>
    <property type="match status" value="1"/>
</dbReference>
<evidence type="ECO:0000256" key="6">
    <source>
        <dbReference type="ARBA" id="ARBA00023136"/>
    </source>
</evidence>
<dbReference type="Gene3D" id="1.10.3720.10">
    <property type="entry name" value="MetI-like"/>
    <property type="match status" value="1"/>
</dbReference>
<keyword evidence="6 7" id="KW-0472">Membrane</keyword>
<keyword evidence="5 7" id="KW-1133">Transmembrane helix</keyword>
<dbReference type="NCBIfam" id="NF008049">
    <property type="entry name" value="PRK10782.1"/>
    <property type="match status" value="1"/>
</dbReference>
<dbReference type="PANTHER" id="PTHR30450">
    <property type="entry name" value="ABC TRANSPORTER PERMEASE"/>
    <property type="match status" value="1"/>
</dbReference>
<feature type="transmembrane region" description="Helical" evidence="7">
    <location>
        <begin position="84"/>
        <end position="104"/>
    </location>
</feature>
<dbReference type="Proteomes" id="UP001595880">
    <property type="component" value="Unassembled WGS sequence"/>
</dbReference>
<reference evidence="10" key="1">
    <citation type="journal article" date="2019" name="Int. J. Syst. Evol. Microbiol.">
        <title>The Global Catalogue of Microorganisms (GCM) 10K type strain sequencing project: providing services to taxonomists for standard genome sequencing and annotation.</title>
        <authorList>
            <consortium name="The Broad Institute Genomics Platform"/>
            <consortium name="The Broad Institute Genome Sequencing Center for Infectious Disease"/>
            <person name="Wu L."/>
            <person name="Ma J."/>
        </authorList>
    </citation>
    <scope>NUCLEOTIDE SEQUENCE [LARGE SCALE GENOMIC DNA]</scope>
    <source>
        <strain evidence="10">KACC 14058</strain>
    </source>
</reference>
<evidence type="ECO:0000259" key="8">
    <source>
        <dbReference type="PROSITE" id="PS50928"/>
    </source>
</evidence>
<dbReference type="SUPFAM" id="SSF161098">
    <property type="entry name" value="MetI-like"/>
    <property type="match status" value="1"/>
</dbReference>
<dbReference type="InterPro" id="IPR051322">
    <property type="entry name" value="AA_ABC_Transporter_Permease"/>
</dbReference>
<feature type="transmembrane region" description="Helical" evidence="7">
    <location>
        <begin position="20"/>
        <end position="43"/>
    </location>
</feature>
<evidence type="ECO:0000313" key="9">
    <source>
        <dbReference type="EMBL" id="MFC4388913.1"/>
    </source>
</evidence>
<evidence type="ECO:0000256" key="2">
    <source>
        <dbReference type="ARBA" id="ARBA00022448"/>
    </source>
</evidence>
<evidence type="ECO:0000256" key="5">
    <source>
        <dbReference type="ARBA" id="ARBA00022989"/>
    </source>
</evidence>
<dbReference type="EMBL" id="JBHSDV010000005">
    <property type="protein sequence ID" value="MFC4388913.1"/>
    <property type="molecule type" value="Genomic_DNA"/>
</dbReference>
<evidence type="ECO:0000313" key="10">
    <source>
        <dbReference type="Proteomes" id="UP001595880"/>
    </source>
</evidence>
<proteinExistence type="inferred from homology"/>
<accession>A0ABV8VWP1</accession>
<keyword evidence="4 7" id="KW-0812">Transmembrane</keyword>
<keyword evidence="10" id="KW-1185">Reference proteome</keyword>
<evidence type="ECO:0000256" key="3">
    <source>
        <dbReference type="ARBA" id="ARBA00022475"/>
    </source>
</evidence>
<comment type="subcellular location">
    <subcellularLocation>
        <location evidence="1 7">Cell membrane</location>
        <topology evidence="1 7">Multi-pass membrane protein</topology>
    </subcellularLocation>
</comment>
<dbReference type="Pfam" id="PF00528">
    <property type="entry name" value="BPD_transp_1"/>
    <property type="match status" value="1"/>
</dbReference>
<sequence>MDIKLSTFWPNIWEATIQTLQMVGFSLLFSLLIGIPLGIILVITRPGNIIGNQTFFFILNGVINFLRSIPFIILMVAIIPFTRIIIGTTIGTAAAVVPLVVYAAPYIARLVESSLLEVSPGVIEAAEAMGAKPHQIIFRVLVPEAFSSLILNITIATIGLIGASAMAGAVGGGGLGDLAIAYGYQRFETDIMIVTVLLLVVFVQLVQSFGNKLSKTSRRR</sequence>
<feature type="transmembrane region" description="Helical" evidence="7">
    <location>
        <begin position="149"/>
        <end position="171"/>
    </location>
</feature>
<dbReference type="InterPro" id="IPR035906">
    <property type="entry name" value="MetI-like_sf"/>
</dbReference>
<dbReference type="PANTHER" id="PTHR30450:SF14">
    <property type="entry name" value="TRANSPORTER, PERMEASE PROTEIN, PUTATIVE-RELATED"/>
    <property type="match status" value="1"/>
</dbReference>
<keyword evidence="2 7" id="KW-0813">Transport</keyword>
<evidence type="ECO:0000256" key="7">
    <source>
        <dbReference type="RuleBase" id="RU363032"/>
    </source>
</evidence>
<dbReference type="CDD" id="cd06261">
    <property type="entry name" value="TM_PBP2"/>
    <property type="match status" value="1"/>
</dbReference>